<dbReference type="OrthoDB" id="3145920at2759"/>
<dbReference type="SUPFAM" id="SSF52047">
    <property type="entry name" value="RNI-like"/>
    <property type="match status" value="1"/>
</dbReference>
<dbReference type="AlphaFoldDB" id="A0A4S4N2Q6"/>
<keyword evidence="2" id="KW-1185">Reference proteome</keyword>
<dbReference type="Gene3D" id="3.80.10.10">
    <property type="entry name" value="Ribonuclease Inhibitor"/>
    <property type="match status" value="1"/>
</dbReference>
<reference evidence="1 2" key="1">
    <citation type="submission" date="2019-02" db="EMBL/GenBank/DDBJ databases">
        <title>Genome sequencing of the rare red list fungi Antrodiella citrinella (Flaviporus citrinellus).</title>
        <authorList>
            <person name="Buettner E."/>
            <person name="Kellner H."/>
        </authorList>
    </citation>
    <scope>NUCLEOTIDE SEQUENCE [LARGE SCALE GENOMIC DNA]</scope>
    <source>
        <strain evidence="1 2">DSM 108506</strain>
    </source>
</reference>
<dbReference type="InterPro" id="IPR032675">
    <property type="entry name" value="LRR_dom_sf"/>
</dbReference>
<dbReference type="EMBL" id="SGPM01000030">
    <property type="protein sequence ID" value="THH32088.1"/>
    <property type="molecule type" value="Genomic_DNA"/>
</dbReference>
<evidence type="ECO:0000313" key="1">
    <source>
        <dbReference type="EMBL" id="THH32088.1"/>
    </source>
</evidence>
<evidence type="ECO:0008006" key="3">
    <source>
        <dbReference type="Google" id="ProtNLM"/>
    </source>
</evidence>
<evidence type="ECO:0000313" key="2">
    <source>
        <dbReference type="Proteomes" id="UP000308730"/>
    </source>
</evidence>
<sequence length="512" mass="58436">MWSAVELVDRRRRLCRPEGGASLLSPTLARLVFGRSANVGLSVYHPGPTHYHAASLDLVQFALSRLVVLAITADIDILSHSWLLDHPAPVLRELKLSATCYEYGDALPDVLPQLFAADTPRSEILHLNGMRLPWTSDVFPSRLKELLVDEWFDLFSDYGGFWDPEDDSDWSEEYTARYASDCSITSILQKCSNLEVLSISRCSNIRCGSAASSLDEHTQPISLPHLRLLTLRNSILDCAHILKAVGASRIQKLTVQCDVLTSYSSEDRTTTPDLTRLPRIVFDHLALARSIALDTGSVYASYNGNSHIWPHGDEDICIDLHCKQFQASLVALDQVSLPHVRYLRVMCDRPRYPLVDIEVTLQRWRDLVPFLRSIPNVQHFAVNDFTGTAADVIRELLREILHDNNFRRFRQTVRTFQIKDCDVPNTDFYELFCNREYRPMANLRFIRLVDVVFEDLAHWSERSIRKSDLQVRHVVWSDVQGGEYLADRDIVINSTKSTFETLDLLAILHRMS</sequence>
<accession>A0A4S4N2Q6</accession>
<organism evidence="1 2">
    <name type="scientific">Antrodiella citrinella</name>
    <dbReference type="NCBI Taxonomy" id="2447956"/>
    <lineage>
        <taxon>Eukaryota</taxon>
        <taxon>Fungi</taxon>
        <taxon>Dikarya</taxon>
        <taxon>Basidiomycota</taxon>
        <taxon>Agaricomycotina</taxon>
        <taxon>Agaricomycetes</taxon>
        <taxon>Polyporales</taxon>
        <taxon>Steccherinaceae</taxon>
        <taxon>Antrodiella</taxon>
    </lineage>
</organism>
<comment type="caution">
    <text evidence="1">The sequence shown here is derived from an EMBL/GenBank/DDBJ whole genome shotgun (WGS) entry which is preliminary data.</text>
</comment>
<dbReference type="Proteomes" id="UP000308730">
    <property type="component" value="Unassembled WGS sequence"/>
</dbReference>
<gene>
    <name evidence="1" type="ORF">EUX98_g2097</name>
</gene>
<name>A0A4S4N2Q6_9APHY</name>
<proteinExistence type="predicted"/>
<protein>
    <recommendedName>
        <fullName evidence="3">F-box domain-containing protein</fullName>
    </recommendedName>
</protein>